<protein>
    <submittedName>
        <fullName evidence="1">Uncharacterized protein</fullName>
    </submittedName>
</protein>
<dbReference type="EMBL" id="MU151079">
    <property type="protein sequence ID" value="KAF9451839.1"/>
    <property type="molecule type" value="Genomic_DNA"/>
</dbReference>
<dbReference type="AlphaFoldDB" id="A0A9P6C825"/>
<sequence>MRSVVTKTQNYPVANEIVLPQFRSEYTTSMHVVVEVNADNPVGDTGTINFVVLRTATLQWCDRLISCGFPLVLQTSGNLTWPCLLICMSMYLPLSQALQGPEDIGHKEDFTNRVSDAMYLRVEDLGFLLSCRSKSFFCSIFVFDVVDETRRNRLTCIHHHWGPSFDHTLQS</sequence>
<evidence type="ECO:0000313" key="2">
    <source>
        <dbReference type="Proteomes" id="UP000807342"/>
    </source>
</evidence>
<proteinExistence type="predicted"/>
<accession>A0A9P6C825</accession>
<reference evidence="1" key="1">
    <citation type="submission" date="2020-11" db="EMBL/GenBank/DDBJ databases">
        <authorList>
            <consortium name="DOE Joint Genome Institute"/>
            <person name="Ahrendt S."/>
            <person name="Riley R."/>
            <person name="Andreopoulos W."/>
            <person name="Labutti K."/>
            <person name="Pangilinan J."/>
            <person name="Ruiz-Duenas F.J."/>
            <person name="Barrasa J.M."/>
            <person name="Sanchez-Garcia M."/>
            <person name="Camarero S."/>
            <person name="Miyauchi S."/>
            <person name="Serrano A."/>
            <person name="Linde D."/>
            <person name="Babiker R."/>
            <person name="Drula E."/>
            <person name="Ayuso-Fernandez I."/>
            <person name="Pacheco R."/>
            <person name="Padilla G."/>
            <person name="Ferreira P."/>
            <person name="Barriuso J."/>
            <person name="Kellner H."/>
            <person name="Castanera R."/>
            <person name="Alfaro M."/>
            <person name="Ramirez L."/>
            <person name="Pisabarro A.G."/>
            <person name="Kuo A."/>
            <person name="Tritt A."/>
            <person name="Lipzen A."/>
            <person name="He G."/>
            <person name="Yan M."/>
            <person name="Ng V."/>
            <person name="Cullen D."/>
            <person name="Martin F."/>
            <person name="Rosso M.-N."/>
            <person name="Henrissat B."/>
            <person name="Hibbett D."/>
            <person name="Martinez A.T."/>
            <person name="Grigoriev I.V."/>
        </authorList>
    </citation>
    <scope>NUCLEOTIDE SEQUENCE</scope>
    <source>
        <strain evidence="1">MF-IS2</strain>
    </source>
</reference>
<dbReference type="Proteomes" id="UP000807342">
    <property type="component" value="Unassembled WGS sequence"/>
</dbReference>
<keyword evidence="2" id="KW-1185">Reference proteome</keyword>
<gene>
    <name evidence="1" type="ORF">P691DRAFT_300838</name>
</gene>
<name>A0A9P6C825_9AGAR</name>
<organism evidence="1 2">
    <name type="scientific">Macrolepiota fuliginosa MF-IS2</name>
    <dbReference type="NCBI Taxonomy" id="1400762"/>
    <lineage>
        <taxon>Eukaryota</taxon>
        <taxon>Fungi</taxon>
        <taxon>Dikarya</taxon>
        <taxon>Basidiomycota</taxon>
        <taxon>Agaricomycotina</taxon>
        <taxon>Agaricomycetes</taxon>
        <taxon>Agaricomycetidae</taxon>
        <taxon>Agaricales</taxon>
        <taxon>Agaricineae</taxon>
        <taxon>Agaricaceae</taxon>
        <taxon>Macrolepiota</taxon>
    </lineage>
</organism>
<comment type="caution">
    <text evidence="1">The sequence shown here is derived from an EMBL/GenBank/DDBJ whole genome shotgun (WGS) entry which is preliminary data.</text>
</comment>
<evidence type="ECO:0000313" key="1">
    <source>
        <dbReference type="EMBL" id="KAF9451839.1"/>
    </source>
</evidence>